<dbReference type="GO" id="GO:0016787">
    <property type="term" value="F:hydrolase activity"/>
    <property type="evidence" value="ECO:0007669"/>
    <property type="project" value="UniProtKB-KW"/>
</dbReference>
<name>A0A3E3E1H2_9FIRM</name>
<keyword evidence="5" id="KW-1133">Transmembrane helix</keyword>
<evidence type="ECO:0000256" key="2">
    <source>
        <dbReference type="ARBA" id="ARBA00022722"/>
    </source>
</evidence>
<evidence type="ECO:0000256" key="5">
    <source>
        <dbReference type="SAM" id="Phobius"/>
    </source>
</evidence>
<dbReference type="EMBL" id="QUSM01000002">
    <property type="protein sequence ID" value="RGD75029.1"/>
    <property type="molecule type" value="Genomic_DNA"/>
</dbReference>
<organism evidence="7 8">
    <name type="scientific">Anaerofustis stercorihominis</name>
    <dbReference type="NCBI Taxonomy" id="214853"/>
    <lineage>
        <taxon>Bacteria</taxon>
        <taxon>Bacillati</taxon>
        <taxon>Bacillota</taxon>
        <taxon>Clostridia</taxon>
        <taxon>Eubacteriales</taxon>
        <taxon>Eubacteriaceae</taxon>
        <taxon>Anaerofustis</taxon>
    </lineage>
</organism>
<keyword evidence="5" id="KW-0472">Membrane</keyword>
<evidence type="ECO:0000259" key="6">
    <source>
        <dbReference type="PROSITE" id="PS50926"/>
    </source>
</evidence>
<keyword evidence="3" id="KW-0378">Hydrolase</keyword>
<dbReference type="RefSeq" id="WP_117531140.1">
    <property type="nucleotide sequence ID" value="NZ_QUSM01000002.1"/>
</dbReference>
<dbReference type="Gene3D" id="3.40.50.1010">
    <property type="entry name" value="5'-nuclease"/>
    <property type="match status" value="1"/>
</dbReference>
<dbReference type="PROSITE" id="PS50926">
    <property type="entry name" value="TRAM"/>
    <property type="match status" value="1"/>
</dbReference>
<dbReference type="SMART" id="SM00670">
    <property type="entry name" value="PINc"/>
    <property type="match status" value="1"/>
</dbReference>
<evidence type="ECO:0000256" key="3">
    <source>
        <dbReference type="ARBA" id="ARBA00022801"/>
    </source>
</evidence>
<evidence type="ECO:0000256" key="1">
    <source>
        <dbReference type="ARBA" id="ARBA00001946"/>
    </source>
</evidence>
<dbReference type="Pfam" id="PF01850">
    <property type="entry name" value="PIN"/>
    <property type="match status" value="1"/>
</dbReference>
<feature type="domain" description="TRAM" evidence="6">
    <location>
        <begin position="305"/>
        <end position="366"/>
    </location>
</feature>
<keyword evidence="4" id="KW-0460">Magnesium</keyword>
<dbReference type="AlphaFoldDB" id="A0A3E3E1H2"/>
<comment type="cofactor">
    <cofactor evidence="1">
        <name>Mg(2+)</name>
        <dbReference type="ChEBI" id="CHEBI:18420"/>
    </cofactor>
</comment>
<protein>
    <recommendedName>
        <fullName evidence="6">TRAM domain-containing protein</fullName>
    </recommendedName>
</protein>
<gene>
    <name evidence="7" type="ORF">DW687_01525</name>
</gene>
<dbReference type="PANTHER" id="PTHR11603:SF147">
    <property type="entry name" value="MEMBRANE PROTEIN"/>
    <property type="match status" value="1"/>
</dbReference>
<dbReference type="InterPro" id="IPR002792">
    <property type="entry name" value="TRAM_dom"/>
</dbReference>
<evidence type="ECO:0000313" key="8">
    <source>
        <dbReference type="Proteomes" id="UP000261212"/>
    </source>
</evidence>
<feature type="transmembrane region" description="Helical" evidence="5">
    <location>
        <begin position="117"/>
        <end position="141"/>
    </location>
</feature>
<comment type="caution">
    <text evidence="7">The sequence shown here is derived from an EMBL/GenBank/DDBJ whole genome shotgun (WGS) entry which is preliminary data.</text>
</comment>
<evidence type="ECO:0000313" key="7">
    <source>
        <dbReference type="EMBL" id="RGD75029.1"/>
    </source>
</evidence>
<keyword evidence="2" id="KW-0540">Nuclease</keyword>
<accession>A0A3E3E1H2</accession>
<sequence>MKKALYALIFVLGAIVGTQLGSWLIDSGHLYQRLGITITSAFGKGTIYVLAAILFGFIFIIFIPFFAKAFRRIFAQISREINNTTFTQIGLVIGSLILALILSALLCLPFQNMNLPGWIVSIITIVIYAVCIYVFVSIASYKAPDAERFFRGLNPFENETFKQKQTKKHPKVPIGVAKILDTSVIIDGRILDILKTGFIDGPIILPNFVLFELQQIADSADSVKRSRGRRGLDILNQIQKELPIEVVNLDKDYPDITEVDTKLLKLAIDIDAKVVTNDYNLNKIAEFQGVEVLNTNELSNAVKTVVLPGEELFVKVIKEGKENSQGIAYLEDGTMIVVEEGRSRIGEELNTVVTSVLQTAAGRMIFVKPVA</sequence>
<dbReference type="GO" id="GO:0004518">
    <property type="term" value="F:nuclease activity"/>
    <property type="evidence" value="ECO:0007669"/>
    <property type="project" value="UniProtKB-KW"/>
</dbReference>
<feature type="transmembrane region" description="Helical" evidence="5">
    <location>
        <begin position="88"/>
        <end position="111"/>
    </location>
</feature>
<dbReference type="CDD" id="cd09877">
    <property type="entry name" value="PIN_YacL-like"/>
    <property type="match status" value="1"/>
</dbReference>
<dbReference type="InterPro" id="IPR029060">
    <property type="entry name" value="PIN-like_dom_sf"/>
</dbReference>
<dbReference type="PANTHER" id="PTHR11603">
    <property type="entry name" value="AAA FAMILY ATPASE"/>
    <property type="match status" value="1"/>
</dbReference>
<dbReference type="SUPFAM" id="SSF88723">
    <property type="entry name" value="PIN domain-like"/>
    <property type="match status" value="1"/>
</dbReference>
<reference evidence="7 8" key="1">
    <citation type="submission" date="2018-08" db="EMBL/GenBank/DDBJ databases">
        <title>A genome reference for cultivated species of the human gut microbiota.</title>
        <authorList>
            <person name="Zou Y."/>
            <person name="Xue W."/>
            <person name="Luo G."/>
        </authorList>
    </citation>
    <scope>NUCLEOTIDE SEQUENCE [LARGE SCALE GENOMIC DNA]</scope>
    <source>
        <strain evidence="7 8">AM25-6</strain>
    </source>
</reference>
<keyword evidence="5" id="KW-0812">Transmembrane</keyword>
<proteinExistence type="predicted"/>
<dbReference type="Proteomes" id="UP000261212">
    <property type="component" value="Unassembled WGS sequence"/>
</dbReference>
<dbReference type="InterPro" id="IPR052041">
    <property type="entry name" value="Nucleic_acid_metab_PIN/TRAM"/>
</dbReference>
<feature type="transmembrane region" description="Helical" evidence="5">
    <location>
        <begin position="45"/>
        <end position="67"/>
    </location>
</feature>
<dbReference type="InterPro" id="IPR002716">
    <property type="entry name" value="PIN_dom"/>
</dbReference>
<evidence type="ECO:0000256" key="4">
    <source>
        <dbReference type="ARBA" id="ARBA00022842"/>
    </source>
</evidence>